<sequence>MNETPDLLKAIQDIQSSLAILPDIQVQIARLTEAISTLIPPEGKGSQRVVTNGDSGFSMSPTFSTTAETLGSISEPINDLSNINQLSEKNLSNVKVISSEAHNNLVESGDKNKKKMSVAERKKSRRARKKQVATQSQGESSSNEAEIDQKSTPENQPSKIQEHDNTLIQEGVAPTQPEPQPLPRAPARNKVFFFFFFKKKKKDIFYTVYTVSIVITIHI</sequence>
<feature type="compositionally biased region" description="Polar residues" evidence="1">
    <location>
        <begin position="132"/>
        <end position="159"/>
    </location>
</feature>
<evidence type="ECO:0000313" key="2">
    <source>
        <dbReference type="EMBL" id="RIB13762.1"/>
    </source>
</evidence>
<dbReference type="AlphaFoldDB" id="A0A397UVD9"/>
<accession>A0A397UVD9</accession>
<dbReference type="EMBL" id="QKWP01000892">
    <property type="protein sequence ID" value="RIB13762.1"/>
    <property type="molecule type" value="Genomic_DNA"/>
</dbReference>
<feature type="compositionally biased region" description="Basic residues" evidence="1">
    <location>
        <begin position="112"/>
        <end position="131"/>
    </location>
</feature>
<protein>
    <submittedName>
        <fullName evidence="2">Uncharacterized protein</fullName>
    </submittedName>
</protein>
<name>A0A397UVD9_9GLOM</name>
<gene>
    <name evidence="2" type="ORF">C2G38_1705325</name>
</gene>
<reference evidence="2 3" key="1">
    <citation type="submission" date="2018-06" db="EMBL/GenBank/DDBJ databases">
        <title>Comparative genomics reveals the genomic features of Rhizophagus irregularis, R. cerebriforme, R. diaphanum and Gigaspora rosea, and their symbiotic lifestyle signature.</title>
        <authorList>
            <person name="Morin E."/>
            <person name="San Clemente H."/>
            <person name="Chen E.C.H."/>
            <person name="De La Providencia I."/>
            <person name="Hainaut M."/>
            <person name="Kuo A."/>
            <person name="Kohler A."/>
            <person name="Murat C."/>
            <person name="Tang N."/>
            <person name="Roy S."/>
            <person name="Loubradou J."/>
            <person name="Henrissat B."/>
            <person name="Grigoriev I.V."/>
            <person name="Corradi N."/>
            <person name="Roux C."/>
            <person name="Martin F.M."/>
        </authorList>
    </citation>
    <scope>NUCLEOTIDE SEQUENCE [LARGE SCALE GENOMIC DNA]</scope>
    <source>
        <strain evidence="2 3">DAOM 194757</strain>
    </source>
</reference>
<keyword evidence="3" id="KW-1185">Reference proteome</keyword>
<dbReference type="OrthoDB" id="4726at2759"/>
<feature type="region of interest" description="Disordered" evidence="1">
    <location>
        <begin position="105"/>
        <end position="159"/>
    </location>
</feature>
<organism evidence="2 3">
    <name type="scientific">Gigaspora rosea</name>
    <dbReference type="NCBI Taxonomy" id="44941"/>
    <lineage>
        <taxon>Eukaryota</taxon>
        <taxon>Fungi</taxon>
        <taxon>Fungi incertae sedis</taxon>
        <taxon>Mucoromycota</taxon>
        <taxon>Glomeromycotina</taxon>
        <taxon>Glomeromycetes</taxon>
        <taxon>Diversisporales</taxon>
        <taxon>Gigasporaceae</taxon>
        <taxon>Gigaspora</taxon>
    </lineage>
</organism>
<evidence type="ECO:0000313" key="3">
    <source>
        <dbReference type="Proteomes" id="UP000266673"/>
    </source>
</evidence>
<evidence type="ECO:0000256" key="1">
    <source>
        <dbReference type="SAM" id="MobiDB-lite"/>
    </source>
</evidence>
<proteinExistence type="predicted"/>
<dbReference type="Proteomes" id="UP000266673">
    <property type="component" value="Unassembled WGS sequence"/>
</dbReference>
<comment type="caution">
    <text evidence="2">The sequence shown here is derived from an EMBL/GenBank/DDBJ whole genome shotgun (WGS) entry which is preliminary data.</text>
</comment>
<dbReference type="STRING" id="44941.A0A397UVD9"/>